<evidence type="ECO:0000313" key="4">
    <source>
        <dbReference type="Proteomes" id="UP001277183"/>
    </source>
</evidence>
<evidence type="ECO:0000313" key="3">
    <source>
        <dbReference type="EMBL" id="MDX7720237.1"/>
    </source>
</evidence>
<dbReference type="EMBL" id="JAWZVU010000042">
    <property type="protein sequence ID" value="MDX7720237.1"/>
    <property type="molecule type" value="Genomic_DNA"/>
</dbReference>
<dbReference type="RefSeq" id="WP_103252464.1">
    <property type="nucleotide sequence ID" value="NZ_JANKLX010000084.1"/>
</dbReference>
<dbReference type="Pfam" id="PF05713">
    <property type="entry name" value="MobC"/>
    <property type="match status" value="1"/>
</dbReference>
<gene>
    <name evidence="3" type="ORF">SJS77_07060</name>
</gene>
<dbReference type="AlphaFoldDB" id="A0AAW9EX53"/>
<evidence type="ECO:0000259" key="2">
    <source>
        <dbReference type="Pfam" id="PF05713"/>
    </source>
</evidence>
<proteinExistence type="predicted"/>
<sequence>MTKPERKTTTASLRLDPATLAKWRKGASDEGQTLSDWLRSKVDADQQTHIAPARSRRERDPRHLADPALMRQLAALGSNLNQIARAVNECRLVGSPVHLVELLTLLRSIEESAGRLLPQLPPPPNREDDGHDD</sequence>
<feature type="domain" description="Bacterial mobilisation" evidence="2">
    <location>
        <begin position="71"/>
        <end position="111"/>
    </location>
</feature>
<name>A0AAW9EX53_AERCA</name>
<feature type="region of interest" description="Disordered" evidence="1">
    <location>
        <begin position="38"/>
        <end position="62"/>
    </location>
</feature>
<organism evidence="3 4">
    <name type="scientific">Aeromonas caviae</name>
    <name type="common">Aeromonas punctata</name>
    <dbReference type="NCBI Taxonomy" id="648"/>
    <lineage>
        <taxon>Bacteria</taxon>
        <taxon>Pseudomonadati</taxon>
        <taxon>Pseudomonadota</taxon>
        <taxon>Gammaproteobacteria</taxon>
        <taxon>Aeromonadales</taxon>
        <taxon>Aeromonadaceae</taxon>
        <taxon>Aeromonas</taxon>
    </lineage>
</organism>
<comment type="caution">
    <text evidence="3">The sequence shown here is derived from an EMBL/GenBank/DDBJ whole genome shotgun (WGS) entry which is preliminary data.</text>
</comment>
<dbReference type="InterPro" id="IPR008687">
    <property type="entry name" value="MobC"/>
</dbReference>
<evidence type="ECO:0000256" key="1">
    <source>
        <dbReference type="SAM" id="MobiDB-lite"/>
    </source>
</evidence>
<reference evidence="3" key="1">
    <citation type="submission" date="2023-11" db="EMBL/GenBank/DDBJ databases">
        <title>WGS of Aeromonas in Northern Israel.</title>
        <authorList>
            <person name="Hershko Y."/>
        </authorList>
    </citation>
    <scope>NUCLEOTIDE SEQUENCE</scope>
    <source>
        <strain evidence="3">77416</strain>
    </source>
</reference>
<dbReference type="Proteomes" id="UP001277183">
    <property type="component" value="Unassembled WGS sequence"/>
</dbReference>
<protein>
    <submittedName>
        <fullName evidence="3">MobC family plasmid mobilization relaxosome protein</fullName>
    </submittedName>
</protein>
<accession>A0AAW9EX53</accession>